<feature type="domain" description="HTH luxR-type" evidence="4">
    <location>
        <begin position="152"/>
        <end position="217"/>
    </location>
</feature>
<dbReference type="GO" id="GO:0003677">
    <property type="term" value="F:DNA binding"/>
    <property type="evidence" value="ECO:0007669"/>
    <property type="project" value="UniProtKB-KW"/>
</dbReference>
<dbReference type="SUPFAM" id="SSF46894">
    <property type="entry name" value="C-terminal effector domain of the bipartite response regulators"/>
    <property type="match status" value="1"/>
</dbReference>
<evidence type="ECO:0000256" key="3">
    <source>
        <dbReference type="PROSITE-ProRule" id="PRU00169"/>
    </source>
</evidence>
<feature type="domain" description="Response regulatory" evidence="5">
    <location>
        <begin position="8"/>
        <end position="124"/>
    </location>
</feature>
<dbReference type="SMART" id="SM00421">
    <property type="entry name" value="HTH_LUXR"/>
    <property type="match status" value="1"/>
</dbReference>
<evidence type="ECO:0000313" key="6">
    <source>
        <dbReference type="EMBL" id="SES39625.1"/>
    </source>
</evidence>
<dbReference type="EMBL" id="FOHB01000006">
    <property type="protein sequence ID" value="SES39625.1"/>
    <property type="molecule type" value="Genomic_DNA"/>
</dbReference>
<proteinExistence type="predicted"/>
<keyword evidence="7" id="KW-1185">Reference proteome</keyword>
<evidence type="ECO:0000259" key="4">
    <source>
        <dbReference type="PROSITE" id="PS50043"/>
    </source>
</evidence>
<dbReference type="InterPro" id="IPR016032">
    <property type="entry name" value="Sig_transdc_resp-reg_C-effctor"/>
</dbReference>
<evidence type="ECO:0000259" key="5">
    <source>
        <dbReference type="PROSITE" id="PS50110"/>
    </source>
</evidence>
<dbReference type="InterPro" id="IPR058245">
    <property type="entry name" value="NreC/VraR/RcsB-like_REC"/>
</dbReference>
<dbReference type="Pfam" id="PF00196">
    <property type="entry name" value="GerE"/>
    <property type="match status" value="1"/>
</dbReference>
<dbReference type="PROSITE" id="PS50043">
    <property type="entry name" value="HTH_LUXR_2"/>
    <property type="match status" value="1"/>
</dbReference>
<dbReference type="Pfam" id="PF00072">
    <property type="entry name" value="Response_reg"/>
    <property type="match status" value="1"/>
</dbReference>
<sequence>MDMEKPIRVVIVDDHQVFVDALAVRLADEPDFVVVGKAANTEQALDVLSTAPCDVVTLDLILGDEDGLALGREILRRWPQSGIVVVTGVEGGEQVLEAVQSGIRGWVSKTANIDSLTAALRGVARGETHIPAALLTNVLVSLSGQPQASVSEAEGIRSLTQRELDVLGCLVEGMSRNEIGELLHVSPNTVRTHVQSILHKLKVHSALAAVAIARRAGVQGTSAVHKRANAG</sequence>
<dbReference type="AlphaFoldDB" id="A0A1H9X0I9"/>
<dbReference type="STRING" id="587636.SAMN05216199_3295"/>
<dbReference type="GO" id="GO:0006355">
    <property type="term" value="P:regulation of DNA-templated transcription"/>
    <property type="evidence" value="ECO:0007669"/>
    <property type="project" value="InterPro"/>
</dbReference>
<accession>A0A1H9X0I9</accession>
<dbReference type="CDD" id="cd06170">
    <property type="entry name" value="LuxR_C_like"/>
    <property type="match status" value="1"/>
</dbReference>
<dbReference type="CDD" id="cd17535">
    <property type="entry name" value="REC_NarL-like"/>
    <property type="match status" value="1"/>
</dbReference>
<evidence type="ECO:0000256" key="1">
    <source>
        <dbReference type="ARBA" id="ARBA00022553"/>
    </source>
</evidence>
<keyword evidence="2" id="KW-0238">DNA-binding</keyword>
<dbReference type="PROSITE" id="PS50110">
    <property type="entry name" value="RESPONSE_REGULATORY"/>
    <property type="match status" value="1"/>
</dbReference>
<dbReference type="GO" id="GO:0000160">
    <property type="term" value="P:phosphorelay signal transduction system"/>
    <property type="evidence" value="ECO:0007669"/>
    <property type="project" value="InterPro"/>
</dbReference>
<gene>
    <name evidence="6" type="ORF">SAMN05216199_3295</name>
</gene>
<dbReference type="OrthoDB" id="9816529at2"/>
<organism evidence="6 7">
    <name type="scientific">Pedococcus cremeus</name>
    <dbReference type="NCBI Taxonomy" id="587636"/>
    <lineage>
        <taxon>Bacteria</taxon>
        <taxon>Bacillati</taxon>
        <taxon>Actinomycetota</taxon>
        <taxon>Actinomycetes</taxon>
        <taxon>Micrococcales</taxon>
        <taxon>Intrasporangiaceae</taxon>
        <taxon>Pedococcus</taxon>
    </lineage>
</organism>
<dbReference type="InterPro" id="IPR039420">
    <property type="entry name" value="WalR-like"/>
</dbReference>
<reference evidence="7" key="1">
    <citation type="submission" date="2016-10" db="EMBL/GenBank/DDBJ databases">
        <authorList>
            <person name="Varghese N."/>
            <person name="Submissions S."/>
        </authorList>
    </citation>
    <scope>NUCLEOTIDE SEQUENCE [LARGE SCALE GENOMIC DNA]</scope>
    <source>
        <strain evidence="7">CGMCC 1.6963</strain>
    </source>
</reference>
<dbReference type="SUPFAM" id="SSF52172">
    <property type="entry name" value="CheY-like"/>
    <property type="match status" value="1"/>
</dbReference>
<dbReference type="InterPro" id="IPR000792">
    <property type="entry name" value="Tscrpt_reg_LuxR_C"/>
</dbReference>
<dbReference type="InterPro" id="IPR001789">
    <property type="entry name" value="Sig_transdc_resp-reg_receiver"/>
</dbReference>
<dbReference type="PRINTS" id="PR00038">
    <property type="entry name" value="HTHLUXR"/>
</dbReference>
<feature type="modified residue" description="4-aspartylphosphate" evidence="3">
    <location>
        <position position="59"/>
    </location>
</feature>
<dbReference type="PANTHER" id="PTHR43214">
    <property type="entry name" value="TWO-COMPONENT RESPONSE REGULATOR"/>
    <property type="match status" value="1"/>
</dbReference>
<dbReference type="Proteomes" id="UP000199019">
    <property type="component" value="Unassembled WGS sequence"/>
</dbReference>
<keyword evidence="1 3" id="KW-0597">Phosphoprotein</keyword>
<dbReference type="InterPro" id="IPR011006">
    <property type="entry name" value="CheY-like_superfamily"/>
</dbReference>
<evidence type="ECO:0000313" key="7">
    <source>
        <dbReference type="Proteomes" id="UP000199019"/>
    </source>
</evidence>
<dbReference type="Gene3D" id="3.40.50.2300">
    <property type="match status" value="1"/>
</dbReference>
<dbReference type="SMART" id="SM00448">
    <property type="entry name" value="REC"/>
    <property type="match status" value="1"/>
</dbReference>
<protein>
    <submittedName>
        <fullName evidence="6">Two component transcriptional regulator, LuxR family</fullName>
    </submittedName>
</protein>
<name>A0A1H9X0I9_9MICO</name>
<evidence type="ECO:0000256" key="2">
    <source>
        <dbReference type="ARBA" id="ARBA00023125"/>
    </source>
</evidence>